<comment type="caution">
    <text evidence="3">The sequence shown here is derived from an EMBL/GenBank/DDBJ whole genome shotgun (WGS) entry which is preliminary data.</text>
</comment>
<sequence>MDAYECFRAVIEMFCGGLTTVGTILVIENLPTKHRLWMSTVVTWASNYVLFALKAYVTGTWRLLGQACNVVTVVAVLLLAFRVLIYSVDVSNHPSKEVLQGAQNGMNPD</sequence>
<accession>A0AAD5QTT1</accession>
<organism evidence="3 4">
    <name type="scientific">Parelaphostrongylus tenuis</name>
    <name type="common">Meningeal worm</name>
    <dbReference type="NCBI Taxonomy" id="148309"/>
    <lineage>
        <taxon>Eukaryota</taxon>
        <taxon>Metazoa</taxon>
        <taxon>Ecdysozoa</taxon>
        <taxon>Nematoda</taxon>
        <taxon>Chromadorea</taxon>
        <taxon>Rhabditida</taxon>
        <taxon>Rhabditina</taxon>
        <taxon>Rhabditomorpha</taxon>
        <taxon>Strongyloidea</taxon>
        <taxon>Metastrongylidae</taxon>
        <taxon>Parelaphostrongylus</taxon>
    </lineage>
</organism>
<keyword evidence="1" id="KW-0472">Membrane</keyword>
<feature type="transmembrane region" description="Helical" evidence="1">
    <location>
        <begin position="6"/>
        <end position="27"/>
    </location>
</feature>
<reference evidence="3" key="1">
    <citation type="submission" date="2021-06" db="EMBL/GenBank/DDBJ databases">
        <title>Parelaphostrongylus tenuis whole genome reference sequence.</title>
        <authorList>
            <person name="Garwood T.J."/>
            <person name="Larsen P.A."/>
            <person name="Fountain-Jones N.M."/>
            <person name="Garbe J.R."/>
            <person name="Macchietto M.G."/>
            <person name="Kania S.A."/>
            <person name="Gerhold R.W."/>
            <person name="Richards J.E."/>
            <person name="Wolf T.M."/>
        </authorList>
    </citation>
    <scope>NUCLEOTIDE SEQUENCE</scope>
    <source>
        <strain evidence="3">MNPRO001-30</strain>
        <tissue evidence="3">Meninges</tissue>
    </source>
</reference>
<evidence type="ECO:0000313" key="2">
    <source>
        <dbReference type="EMBL" id="KAJ1353941.1"/>
    </source>
</evidence>
<keyword evidence="4" id="KW-1185">Reference proteome</keyword>
<evidence type="ECO:0000313" key="4">
    <source>
        <dbReference type="Proteomes" id="UP001196413"/>
    </source>
</evidence>
<protein>
    <submittedName>
        <fullName evidence="3">Uncharacterized protein</fullName>
    </submittedName>
</protein>
<gene>
    <name evidence="2" type="ORF">KIN20_010720</name>
    <name evidence="3" type="ORF">KIN20_020515</name>
</gene>
<dbReference type="Proteomes" id="UP001196413">
    <property type="component" value="Unassembled WGS sequence"/>
</dbReference>
<feature type="transmembrane region" description="Helical" evidence="1">
    <location>
        <begin position="36"/>
        <end position="57"/>
    </location>
</feature>
<feature type="transmembrane region" description="Helical" evidence="1">
    <location>
        <begin position="63"/>
        <end position="85"/>
    </location>
</feature>
<keyword evidence="1" id="KW-1133">Transmembrane helix</keyword>
<dbReference type="EMBL" id="JAHQIW010004160">
    <property type="protein sequence ID" value="KAJ1361299.1"/>
    <property type="molecule type" value="Genomic_DNA"/>
</dbReference>
<evidence type="ECO:0000313" key="3">
    <source>
        <dbReference type="EMBL" id="KAJ1361299.1"/>
    </source>
</evidence>
<name>A0AAD5QTT1_PARTN</name>
<dbReference type="AlphaFoldDB" id="A0AAD5QTT1"/>
<dbReference type="EMBL" id="JAHQIW010001887">
    <property type="protein sequence ID" value="KAJ1353941.1"/>
    <property type="molecule type" value="Genomic_DNA"/>
</dbReference>
<proteinExistence type="predicted"/>
<keyword evidence="1" id="KW-0812">Transmembrane</keyword>
<evidence type="ECO:0000256" key="1">
    <source>
        <dbReference type="SAM" id="Phobius"/>
    </source>
</evidence>